<dbReference type="PANTHER" id="PTHR46515">
    <property type="entry name" value="TATA ELEMENT MODULATORY FACTOR TMF1"/>
    <property type="match status" value="1"/>
</dbReference>
<dbReference type="HOGENOM" id="CLU_018551_0_0_1"/>
<sequence length="722" mass="82385">MASKKLSLEERLSLAAKKGKKKGKKSTLSTESSLVSVSSHFYESTDNIETVASTYTDDKTQDYLSSGRNSPALIENREPSLVAVTTREENGDISLDSTLSIQSNNDVRNNDSSAFPWANILPDNFQELSVDEILKKLSPVYVSQDMELKKLNDTLRRYELEKRKEVDSSSFIKLIREKDDIIKQLRTEGENLAKEDRKSLDKIKSLNKKIGHFEYEVKDLKDALAEKSNSHAELTESLSTITLKLTESDKKIKEAEIELEKHNDTNNKLITKEENIIQLELNIEKLNAKLQEEKIIHEREIKALKYSSHQQVTNLESKIEQLRIELDNDSSAPPKSLDRAISHESLKNSSGTASTKDQYLLIQEQFESSKANWQSIEYALNNRVTDLQTQLADIKEERKNLLNKIKTQETTTSKLSNELKHTITELENEKATRSTLEDELAVTKSSLQELKDDYKLLQKKFDIQRGHLENRIDSPLLTQGRFGSQELVHPISTSTFNITEKWLESGPASQLLDDSLVSDMNYSIPDDKIETSSNANETIGVNEMEALSTSDQEHMDRATDLSFNISDMPDEASELQIRSRKESLTPSSNFPSLYRKPSTQNQSSNTQLNSHMVSRLGAELRRMETEMLSLKDTNERLQKEKMKSNNEIVRLLEENDKLNKLPDENLKLEKNVATLESKLEVSLQLLGEKTECVEELQNDVADLKEMMREQVNQMINMQESMK</sequence>
<organism evidence="8">
    <name type="scientific">Vanderwaltozyma polyspora (strain ATCC 22028 / DSM 70294 / BCRC 21397 / CBS 2163 / NBRC 10782 / NRRL Y-8283 / UCD 57-17)</name>
    <name type="common">Kluyveromyces polysporus</name>
    <dbReference type="NCBI Taxonomy" id="436907"/>
    <lineage>
        <taxon>Eukaryota</taxon>
        <taxon>Fungi</taxon>
        <taxon>Dikarya</taxon>
        <taxon>Ascomycota</taxon>
        <taxon>Saccharomycotina</taxon>
        <taxon>Saccharomycetes</taxon>
        <taxon>Saccharomycetales</taxon>
        <taxon>Saccharomycetaceae</taxon>
        <taxon>Vanderwaltozyma</taxon>
    </lineage>
</organism>
<dbReference type="Pfam" id="PF12329">
    <property type="entry name" value="TMF_DNA_bd"/>
    <property type="match status" value="1"/>
</dbReference>
<evidence type="ECO:0000313" key="7">
    <source>
        <dbReference type="EMBL" id="EDO16050.1"/>
    </source>
</evidence>
<dbReference type="STRING" id="436907.A7TNW7"/>
<comment type="subcellular location">
    <subcellularLocation>
        <location evidence="1">Golgi apparatus</location>
    </subcellularLocation>
</comment>
<evidence type="ECO:0000256" key="2">
    <source>
        <dbReference type="ARBA" id="ARBA00023034"/>
    </source>
</evidence>
<dbReference type="PANTHER" id="PTHR46515:SF1">
    <property type="entry name" value="TATA ELEMENT MODULATORY FACTOR"/>
    <property type="match status" value="1"/>
</dbReference>
<reference evidence="7 8" key="1">
    <citation type="journal article" date="2007" name="Proc. Natl. Acad. Sci. U.S.A.">
        <title>Independent sorting-out of thousands of duplicated gene pairs in two yeast species descended from a whole-genome duplication.</title>
        <authorList>
            <person name="Scannell D.R."/>
            <person name="Frank A.C."/>
            <person name="Conant G.C."/>
            <person name="Byrne K.P."/>
            <person name="Woolfit M."/>
            <person name="Wolfe K.H."/>
        </authorList>
    </citation>
    <scope>NUCLEOTIDE SEQUENCE [LARGE SCALE GENOMIC DNA]</scope>
    <source>
        <strain evidence="8">ATCC 22028 / DSM 70294 / BCRC 21397 / CBS 2163 / NBRC 10782 / NRRL Y-8283 / UCD 57-17</strain>
    </source>
</reference>
<dbReference type="GO" id="GO:0005794">
    <property type="term" value="C:Golgi apparatus"/>
    <property type="evidence" value="ECO:0007669"/>
    <property type="project" value="UniProtKB-SubCell"/>
</dbReference>
<dbReference type="InterPro" id="IPR022091">
    <property type="entry name" value="TMF_TATA-bd"/>
</dbReference>
<dbReference type="InParanoid" id="A7TNW7"/>
<dbReference type="OrthoDB" id="74178at2759"/>
<feature type="coiled-coil region" evidence="4">
    <location>
        <begin position="141"/>
        <end position="332"/>
    </location>
</feature>
<dbReference type="GO" id="GO:0031267">
    <property type="term" value="F:small GTPase binding"/>
    <property type="evidence" value="ECO:0007669"/>
    <property type="project" value="EnsemblFungi"/>
</dbReference>
<dbReference type="AlphaFoldDB" id="A7TNW7"/>
<feature type="coiled-coil region" evidence="4">
    <location>
        <begin position="384"/>
        <end position="460"/>
    </location>
</feature>
<evidence type="ECO:0000256" key="1">
    <source>
        <dbReference type="ARBA" id="ARBA00004555"/>
    </source>
</evidence>
<dbReference type="eggNOG" id="KOG4673">
    <property type="taxonomic scope" value="Eukaryota"/>
</dbReference>
<dbReference type="EMBL" id="DS480435">
    <property type="protein sequence ID" value="EDO16050.1"/>
    <property type="molecule type" value="Genomic_DNA"/>
</dbReference>
<keyword evidence="8" id="KW-1185">Reference proteome</keyword>
<keyword evidence="3 4" id="KW-0175">Coiled coil</keyword>
<accession>A7TNW7</accession>
<dbReference type="GeneID" id="5544154"/>
<dbReference type="KEGG" id="vpo:Kpol_1067p22"/>
<dbReference type="RefSeq" id="XP_001643908.1">
    <property type="nucleotide sequence ID" value="XM_001643858.1"/>
</dbReference>
<evidence type="ECO:0000256" key="4">
    <source>
        <dbReference type="SAM" id="Coils"/>
    </source>
</evidence>
<name>A7TNW7_VANPO</name>
<feature type="coiled-coil region" evidence="4">
    <location>
        <begin position="613"/>
        <end position="720"/>
    </location>
</feature>
<proteinExistence type="predicted"/>
<dbReference type="OMA" id="NWESIEF"/>
<evidence type="ECO:0000256" key="3">
    <source>
        <dbReference type="ARBA" id="ARBA00023054"/>
    </source>
</evidence>
<dbReference type="Pfam" id="PF12325">
    <property type="entry name" value="TMF_TATA_bd"/>
    <property type="match status" value="1"/>
</dbReference>
<gene>
    <name evidence="7" type="ORF">Kpol_1067p22</name>
</gene>
<dbReference type="InterPro" id="IPR052602">
    <property type="entry name" value="Growth_transcription_reg"/>
</dbReference>
<feature type="compositionally biased region" description="Polar residues" evidence="5">
    <location>
        <begin position="584"/>
        <end position="610"/>
    </location>
</feature>
<evidence type="ECO:0000259" key="6">
    <source>
        <dbReference type="Pfam" id="PF12325"/>
    </source>
</evidence>
<keyword evidence="2" id="KW-0333">Golgi apparatus</keyword>
<dbReference type="Proteomes" id="UP000000267">
    <property type="component" value="Unassembled WGS sequence"/>
</dbReference>
<feature type="region of interest" description="Disordered" evidence="5">
    <location>
        <begin position="572"/>
        <end position="610"/>
    </location>
</feature>
<evidence type="ECO:0000313" key="8">
    <source>
        <dbReference type="Proteomes" id="UP000000267"/>
    </source>
</evidence>
<dbReference type="InterPro" id="IPR022092">
    <property type="entry name" value="TMF_DNA-bd"/>
</dbReference>
<dbReference type="FunCoup" id="A7TNW7">
    <property type="interactions" value="528"/>
</dbReference>
<dbReference type="GO" id="GO:0005783">
    <property type="term" value="C:endoplasmic reticulum"/>
    <property type="evidence" value="ECO:0007669"/>
    <property type="project" value="TreeGrafter"/>
</dbReference>
<protein>
    <recommendedName>
        <fullName evidence="6">TATA element modulatory factor 1 TATA binding domain-containing protein</fullName>
    </recommendedName>
</protein>
<evidence type="ECO:0000256" key="5">
    <source>
        <dbReference type="SAM" id="MobiDB-lite"/>
    </source>
</evidence>
<feature type="domain" description="TATA element modulatory factor 1 TATA binding" evidence="6">
    <location>
        <begin position="601"/>
        <end position="714"/>
    </location>
</feature>